<protein>
    <submittedName>
        <fullName evidence="2">ABC type permease</fullName>
    </submittedName>
</protein>
<dbReference type="eggNOG" id="ENOG5032R1T">
    <property type="taxonomic scope" value="Bacteria"/>
</dbReference>
<dbReference type="Proteomes" id="UP000015559">
    <property type="component" value="Chromosome"/>
</dbReference>
<dbReference type="STRING" id="1163617.SCD_n00757"/>
<feature type="transmembrane region" description="Helical" evidence="1">
    <location>
        <begin position="108"/>
        <end position="129"/>
    </location>
</feature>
<keyword evidence="1" id="KW-0472">Membrane</keyword>
<organism evidence="2 3">
    <name type="scientific">Sulfuricella denitrificans (strain DSM 22764 / NBRC 105220 / skB26)</name>
    <dbReference type="NCBI Taxonomy" id="1163617"/>
    <lineage>
        <taxon>Bacteria</taxon>
        <taxon>Pseudomonadati</taxon>
        <taxon>Pseudomonadota</taxon>
        <taxon>Betaproteobacteria</taxon>
        <taxon>Nitrosomonadales</taxon>
        <taxon>Sulfuricellaceae</taxon>
        <taxon>Sulfuricella</taxon>
    </lineage>
</organism>
<proteinExistence type="predicted"/>
<reference evidence="2 3" key="1">
    <citation type="journal article" date="2012" name="Appl. Environ. Microbiol.">
        <title>Draft genome sequence of a psychrotolerant sulfur-oxidizing bacterium, Sulfuricella denitrificans skB26, and proteomic insights into cold adaptation.</title>
        <authorList>
            <person name="Watanabe T."/>
            <person name="Kojima H."/>
            <person name="Fukui M."/>
        </authorList>
    </citation>
    <scope>NUCLEOTIDE SEQUENCE [LARGE SCALE GENOMIC DNA]</scope>
    <source>
        <strain evidence="3">skB26</strain>
    </source>
</reference>
<name>S6AJ66_SULDS</name>
<dbReference type="AlphaFoldDB" id="S6AJ66"/>
<keyword evidence="3" id="KW-1185">Reference proteome</keyword>
<dbReference type="OrthoDB" id="9181117at2"/>
<feature type="transmembrane region" description="Helical" evidence="1">
    <location>
        <begin position="78"/>
        <end position="96"/>
    </location>
</feature>
<keyword evidence="1" id="KW-0812">Transmembrane</keyword>
<dbReference type="RefSeq" id="WP_009206455.1">
    <property type="nucleotide sequence ID" value="NC_022357.1"/>
</dbReference>
<feature type="transmembrane region" description="Helical" evidence="1">
    <location>
        <begin position="7"/>
        <end position="36"/>
    </location>
</feature>
<evidence type="ECO:0000256" key="1">
    <source>
        <dbReference type="SAM" id="Phobius"/>
    </source>
</evidence>
<evidence type="ECO:0000313" key="3">
    <source>
        <dbReference type="Proteomes" id="UP000015559"/>
    </source>
</evidence>
<gene>
    <name evidence="2" type="primary">cbiQ</name>
    <name evidence="2" type="ORF">SCD_n00757</name>
</gene>
<feature type="transmembrane region" description="Helical" evidence="1">
    <location>
        <begin position="48"/>
        <end position="66"/>
    </location>
</feature>
<dbReference type="EMBL" id="AP013066">
    <property type="protein sequence ID" value="BAN34599.1"/>
    <property type="molecule type" value="Genomic_DNA"/>
</dbReference>
<sequence length="183" mass="20354">MNPRAWLLAYAATVVAATFLHNTGWLAAGLLIAIITSGRLRWRLLGKTLRALLAFNLTVSLGYLAVTTWRGGFSPDYLLLVNLRVLLLVYLGFWFTARVNLLAALRGWPMLTLLATLALGQMQTFARIVRDFRLAFESRNPMRPHLADRARNAAAQATTLFDKSLASTTEVTQAMRSRGAFDD</sequence>
<accession>S6AJ66</accession>
<dbReference type="KEGG" id="sdr:SCD_n00757"/>
<dbReference type="HOGENOM" id="CLU_122788_1_0_4"/>
<evidence type="ECO:0000313" key="2">
    <source>
        <dbReference type="EMBL" id="BAN34599.1"/>
    </source>
</evidence>
<keyword evidence="1" id="KW-1133">Transmembrane helix</keyword>